<dbReference type="InterPro" id="IPR036291">
    <property type="entry name" value="NAD(P)-bd_dom_sf"/>
</dbReference>
<dbReference type="Proteomes" id="UP001216595">
    <property type="component" value="Unassembled WGS sequence"/>
</dbReference>
<evidence type="ECO:0000256" key="1">
    <source>
        <dbReference type="ARBA" id="ARBA00000083"/>
    </source>
</evidence>
<keyword evidence="9 10" id="KW-0119">Carbohydrate metabolism</keyword>
<keyword evidence="8 10" id="KW-0413">Isomerase</keyword>
<comment type="catalytic activity">
    <reaction evidence="1 10">
        <text>UDP-alpha-D-glucose = UDP-alpha-D-galactose</text>
        <dbReference type="Rhea" id="RHEA:22168"/>
        <dbReference type="ChEBI" id="CHEBI:58885"/>
        <dbReference type="ChEBI" id="CHEBI:66914"/>
        <dbReference type="EC" id="5.1.3.2"/>
    </reaction>
</comment>
<dbReference type="Gene3D" id="3.90.25.10">
    <property type="entry name" value="UDP-galactose 4-epimerase, domain 1"/>
    <property type="match status" value="1"/>
</dbReference>
<gene>
    <name evidence="12" type="primary">galE</name>
    <name evidence="12" type="ORF">PQU94_01065</name>
</gene>
<comment type="pathway">
    <text evidence="3 10">Carbohydrate metabolism; galactose metabolism.</text>
</comment>
<evidence type="ECO:0000313" key="12">
    <source>
        <dbReference type="EMBL" id="MDC7692863.1"/>
    </source>
</evidence>
<dbReference type="PANTHER" id="PTHR43725">
    <property type="entry name" value="UDP-GLUCOSE 4-EPIMERASE"/>
    <property type="match status" value="1"/>
</dbReference>
<protein>
    <recommendedName>
        <fullName evidence="6 10">UDP-glucose 4-epimerase</fullName>
        <ecNumber evidence="5 10">5.1.3.2</ecNumber>
    </recommendedName>
</protein>
<keyword evidence="7 10" id="KW-0520">NAD</keyword>
<dbReference type="PANTHER" id="PTHR43725:SF53">
    <property type="entry name" value="UDP-ARABINOSE 4-EPIMERASE 1"/>
    <property type="match status" value="1"/>
</dbReference>
<evidence type="ECO:0000256" key="3">
    <source>
        <dbReference type="ARBA" id="ARBA00004947"/>
    </source>
</evidence>
<evidence type="ECO:0000256" key="10">
    <source>
        <dbReference type="RuleBase" id="RU366046"/>
    </source>
</evidence>
<comment type="subunit">
    <text evidence="10">Homodimer.</text>
</comment>
<proteinExistence type="inferred from homology"/>
<dbReference type="InterPro" id="IPR001509">
    <property type="entry name" value="Epimerase_deHydtase"/>
</dbReference>
<evidence type="ECO:0000256" key="4">
    <source>
        <dbReference type="ARBA" id="ARBA00007637"/>
    </source>
</evidence>
<dbReference type="CDD" id="cd05247">
    <property type="entry name" value="UDP_G4E_1_SDR_e"/>
    <property type="match status" value="1"/>
</dbReference>
<dbReference type="EC" id="5.1.3.2" evidence="5 10"/>
<evidence type="ECO:0000256" key="9">
    <source>
        <dbReference type="ARBA" id="ARBA00023277"/>
    </source>
</evidence>
<feature type="domain" description="NAD-dependent epimerase/dehydratase" evidence="11">
    <location>
        <begin position="5"/>
        <end position="253"/>
    </location>
</feature>
<dbReference type="SUPFAM" id="SSF51735">
    <property type="entry name" value="NAD(P)-binding Rossmann-fold domains"/>
    <property type="match status" value="1"/>
</dbReference>
<dbReference type="Gene3D" id="3.40.50.720">
    <property type="entry name" value="NAD(P)-binding Rossmann-like Domain"/>
    <property type="match status" value="1"/>
</dbReference>
<evidence type="ECO:0000256" key="5">
    <source>
        <dbReference type="ARBA" id="ARBA00013189"/>
    </source>
</evidence>
<dbReference type="Pfam" id="PF01370">
    <property type="entry name" value="Epimerase"/>
    <property type="match status" value="1"/>
</dbReference>
<dbReference type="EMBL" id="JAQQKW010000001">
    <property type="protein sequence ID" value="MDC7692863.1"/>
    <property type="molecule type" value="Genomic_DNA"/>
</dbReference>
<dbReference type="NCBIfam" id="TIGR01179">
    <property type="entry name" value="galE"/>
    <property type="match status" value="1"/>
</dbReference>
<evidence type="ECO:0000313" key="13">
    <source>
        <dbReference type="Proteomes" id="UP001216595"/>
    </source>
</evidence>
<keyword evidence="13" id="KW-1185">Reference proteome</keyword>
<dbReference type="RefSeq" id="WP_272739648.1">
    <property type="nucleotide sequence ID" value="NZ_JAQQKW010000001.1"/>
</dbReference>
<accession>A0ABT5IA51</accession>
<name>A0ABT5IA51_9CAUL</name>
<evidence type="ECO:0000256" key="8">
    <source>
        <dbReference type="ARBA" id="ARBA00023235"/>
    </source>
</evidence>
<comment type="cofactor">
    <cofactor evidence="2 10">
        <name>NAD(+)</name>
        <dbReference type="ChEBI" id="CHEBI:57540"/>
    </cofactor>
</comment>
<dbReference type="GO" id="GO:0003978">
    <property type="term" value="F:UDP-glucose 4-epimerase activity"/>
    <property type="evidence" value="ECO:0007669"/>
    <property type="project" value="UniProtKB-EC"/>
</dbReference>
<comment type="similarity">
    <text evidence="4 10">Belongs to the NAD(P)-dependent epimerase/dehydratase family.</text>
</comment>
<dbReference type="InterPro" id="IPR005886">
    <property type="entry name" value="UDP_G4E"/>
</dbReference>
<evidence type="ECO:0000256" key="7">
    <source>
        <dbReference type="ARBA" id="ARBA00023027"/>
    </source>
</evidence>
<organism evidence="12 13">
    <name type="scientific">Asticcacaulis currens</name>
    <dbReference type="NCBI Taxonomy" id="2984210"/>
    <lineage>
        <taxon>Bacteria</taxon>
        <taxon>Pseudomonadati</taxon>
        <taxon>Pseudomonadota</taxon>
        <taxon>Alphaproteobacteria</taxon>
        <taxon>Caulobacterales</taxon>
        <taxon>Caulobacteraceae</taxon>
        <taxon>Asticcacaulis</taxon>
    </lineage>
</organism>
<sequence length="326" mass="34882">MSTAVLVAGGAGYIGSQTCKILAANGFLPVTIDNLSTGHKEAVKWGPLIEVDIRDREAVLKAISDYDIKAAIHFAAFSLVGESTKDPAKYYDNNVAAATAFASHLVEGGVKALVFSSTAATYGVPQTRLIAEDHPKAPINPYGDSKLAFEGALHWLSQAHDLNYVVLRYFNAAGADLEGEVGESHRCETHLIPLICQAALGTGKALTVFGDDYATKDGTPIRDYIHVVDLANAHVEAIRYLLAGGKSDAFNVGTGEGLTVLEVIKAAEAIMGMPVPHSVGPRRDGDPEILVADVSKIRSTFDWSPKYSDAETIIRTAAQWQKTRPY</sequence>
<evidence type="ECO:0000256" key="2">
    <source>
        <dbReference type="ARBA" id="ARBA00001911"/>
    </source>
</evidence>
<evidence type="ECO:0000259" key="11">
    <source>
        <dbReference type="Pfam" id="PF01370"/>
    </source>
</evidence>
<evidence type="ECO:0000256" key="6">
    <source>
        <dbReference type="ARBA" id="ARBA00018569"/>
    </source>
</evidence>
<reference evidence="12 13" key="1">
    <citation type="submission" date="2023-01" db="EMBL/GenBank/DDBJ databases">
        <title>Novel species of the genus Asticcacaulis isolated from rivers.</title>
        <authorList>
            <person name="Lu H."/>
        </authorList>
    </citation>
    <scope>NUCLEOTIDE SEQUENCE [LARGE SCALE GENOMIC DNA]</scope>
    <source>
        <strain evidence="12 13">DXS10W</strain>
    </source>
</reference>
<comment type="caution">
    <text evidence="12">The sequence shown here is derived from an EMBL/GenBank/DDBJ whole genome shotgun (WGS) entry which is preliminary data.</text>
</comment>